<sequence>AVEAELRRQNTSKDESRSLAECAQECSQDITAISKQILEFMLDRERTRRGSKEKLVELLKLFEQKLERMKGLVETSPEYREREELIGQLQKCVENRDEIIQSYADNLRGAEQVLTKGIFQANKKLKNIAESEANPVYSEDVIKFSHQISKSYSVAAPQYWQMGDPSRPFPTEHELRQSSIASAKTSNGSLPLQSSLPSRSSQFPSRLTSSPANYAASPRTSVSTASQSPRGRLNQGGGTPSGSSMGGSTPWRGQDVSPFTHKRTEASPKRSGHPPSKQVDQMMSSDSSSSSSSDGEG</sequence>
<gene>
    <name evidence="8" type="primary">MED4</name>
    <name evidence="10" type="ORF">PMAYCL1PPCAC_06603</name>
</gene>
<comment type="caution">
    <text evidence="10">The sequence shown here is derived from an EMBL/GenBank/DDBJ whole genome shotgun (WGS) entry which is preliminary data.</text>
</comment>
<feature type="compositionally biased region" description="Low complexity" evidence="9">
    <location>
        <begin position="284"/>
        <end position="297"/>
    </location>
</feature>
<comment type="subcellular location">
    <subcellularLocation>
        <location evidence="1 8">Nucleus</location>
    </subcellularLocation>
</comment>
<dbReference type="GO" id="GO:0003712">
    <property type="term" value="F:transcription coregulator activity"/>
    <property type="evidence" value="ECO:0007669"/>
    <property type="project" value="InterPro"/>
</dbReference>
<dbReference type="Pfam" id="PF10018">
    <property type="entry name" value="Med4"/>
    <property type="match status" value="1"/>
</dbReference>
<evidence type="ECO:0000313" key="11">
    <source>
        <dbReference type="Proteomes" id="UP001328107"/>
    </source>
</evidence>
<dbReference type="GO" id="GO:0006357">
    <property type="term" value="P:regulation of transcription by RNA polymerase II"/>
    <property type="evidence" value="ECO:0007669"/>
    <property type="project" value="InterPro"/>
</dbReference>
<evidence type="ECO:0000256" key="7">
    <source>
        <dbReference type="ARBA" id="ARBA00031257"/>
    </source>
</evidence>
<evidence type="ECO:0000256" key="5">
    <source>
        <dbReference type="ARBA" id="ARBA00023163"/>
    </source>
</evidence>
<evidence type="ECO:0000256" key="3">
    <source>
        <dbReference type="ARBA" id="ARBA00020629"/>
    </source>
</evidence>
<keyword evidence="4 8" id="KW-0805">Transcription regulation</keyword>
<evidence type="ECO:0000256" key="9">
    <source>
        <dbReference type="SAM" id="MobiDB-lite"/>
    </source>
</evidence>
<feature type="compositionally biased region" description="Polar residues" evidence="9">
    <location>
        <begin position="208"/>
        <end position="229"/>
    </location>
</feature>
<dbReference type="EMBL" id="BTRK01000002">
    <property type="protein sequence ID" value="GMR36408.1"/>
    <property type="molecule type" value="Genomic_DNA"/>
</dbReference>
<dbReference type="PANTHER" id="PTHR13208">
    <property type="entry name" value="MEDIATOR OF RNA POLYMERASE II TRANSCRIPTION SUBUNIT 4"/>
    <property type="match status" value="1"/>
</dbReference>
<proteinExistence type="inferred from homology"/>
<name>A0AAN5C441_9BILA</name>
<protein>
    <recommendedName>
        <fullName evidence="3 8">Mediator of RNA polymerase II transcription subunit 4</fullName>
    </recommendedName>
    <alternativeName>
        <fullName evidence="7 8">Mediator complex subunit 4</fullName>
    </alternativeName>
</protein>
<feature type="compositionally biased region" description="Low complexity" evidence="9">
    <location>
        <begin position="241"/>
        <end position="250"/>
    </location>
</feature>
<feature type="compositionally biased region" description="Low complexity" evidence="9">
    <location>
        <begin position="189"/>
        <end position="207"/>
    </location>
</feature>
<keyword evidence="5 8" id="KW-0804">Transcription</keyword>
<accession>A0AAN5C441</accession>
<dbReference type="Proteomes" id="UP001328107">
    <property type="component" value="Unassembled WGS sequence"/>
</dbReference>
<dbReference type="PANTHER" id="PTHR13208:SF2">
    <property type="entry name" value="MEDIATOR OF RNA POLYMERASE II TRANSCRIPTION SUBUNIT 4"/>
    <property type="match status" value="1"/>
</dbReference>
<organism evidence="10 11">
    <name type="scientific">Pristionchus mayeri</name>
    <dbReference type="NCBI Taxonomy" id="1317129"/>
    <lineage>
        <taxon>Eukaryota</taxon>
        <taxon>Metazoa</taxon>
        <taxon>Ecdysozoa</taxon>
        <taxon>Nematoda</taxon>
        <taxon>Chromadorea</taxon>
        <taxon>Rhabditida</taxon>
        <taxon>Rhabditina</taxon>
        <taxon>Diplogasteromorpha</taxon>
        <taxon>Diplogasteroidea</taxon>
        <taxon>Neodiplogasteridae</taxon>
        <taxon>Pristionchus</taxon>
    </lineage>
</organism>
<dbReference type="AlphaFoldDB" id="A0AAN5C441"/>
<evidence type="ECO:0000256" key="1">
    <source>
        <dbReference type="ARBA" id="ARBA00004123"/>
    </source>
</evidence>
<dbReference type="GO" id="GO:0016592">
    <property type="term" value="C:mediator complex"/>
    <property type="evidence" value="ECO:0007669"/>
    <property type="project" value="InterPro"/>
</dbReference>
<evidence type="ECO:0000256" key="8">
    <source>
        <dbReference type="RuleBase" id="RU364141"/>
    </source>
</evidence>
<keyword evidence="11" id="KW-1185">Reference proteome</keyword>
<dbReference type="InterPro" id="IPR019258">
    <property type="entry name" value="Mediator_Med4"/>
</dbReference>
<feature type="non-terminal residue" evidence="10">
    <location>
        <position position="1"/>
    </location>
</feature>
<evidence type="ECO:0000256" key="4">
    <source>
        <dbReference type="ARBA" id="ARBA00023015"/>
    </source>
</evidence>
<dbReference type="GO" id="GO:0070847">
    <property type="term" value="C:core mediator complex"/>
    <property type="evidence" value="ECO:0007669"/>
    <property type="project" value="TreeGrafter"/>
</dbReference>
<keyword evidence="8" id="KW-0010">Activator</keyword>
<comment type="function">
    <text evidence="8">Component of the Mediator complex, a coactivator involved in the regulated transcription of nearly all RNA polymerase II-dependent genes. Mediator functions as a bridge to convey information from gene-specific regulatory proteins to the basal RNA polymerase II transcription machinery. Mediator is recruited to promoters by direct interactions with regulatory proteins and serves as a scaffold for the assembly of a functional preinitiation complex with RNA polymerase II and the general transcription factors.</text>
</comment>
<evidence type="ECO:0000256" key="6">
    <source>
        <dbReference type="ARBA" id="ARBA00023242"/>
    </source>
</evidence>
<comment type="similarity">
    <text evidence="2 8">Belongs to the Mediator complex subunit 4 family.</text>
</comment>
<evidence type="ECO:0000256" key="2">
    <source>
        <dbReference type="ARBA" id="ARBA00009626"/>
    </source>
</evidence>
<feature type="region of interest" description="Disordered" evidence="9">
    <location>
        <begin position="182"/>
        <end position="297"/>
    </location>
</feature>
<evidence type="ECO:0000313" key="10">
    <source>
        <dbReference type="EMBL" id="GMR36408.1"/>
    </source>
</evidence>
<comment type="subunit">
    <text evidence="8">Component of the Mediator complex.</text>
</comment>
<keyword evidence="6 8" id="KW-0539">Nucleus</keyword>
<reference evidence="11" key="1">
    <citation type="submission" date="2022-10" db="EMBL/GenBank/DDBJ databases">
        <title>Genome assembly of Pristionchus species.</title>
        <authorList>
            <person name="Yoshida K."/>
            <person name="Sommer R.J."/>
        </authorList>
    </citation>
    <scope>NUCLEOTIDE SEQUENCE [LARGE SCALE GENOMIC DNA]</scope>
    <source>
        <strain evidence="11">RS5460</strain>
    </source>
</reference>